<dbReference type="GO" id="GO:0018104">
    <property type="term" value="P:peptidoglycan-protein cross-linking"/>
    <property type="evidence" value="ECO:0007669"/>
    <property type="project" value="TreeGrafter"/>
</dbReference>
<name>A0A949TPB2_9CLOT</name>
<dbReference type="Pfam" id="PF03734">
    <property type="entry name" value="YkuD"/>
    <property type="match status" value="1"/>
</dbReference>
<evidence type="ECO:0000256" key="3">
    <source>
        <dbReference type="ARBA" id="ARBA00022801"/>
    </source>
</evidence>
<gene>
    <name evidence="7" type="ORF">I6U48_26885</name>
</gene>
<dbReference type="GO" id="GO:0071555">
    <property type="term" value="P:cell wall organization"/>
    <property type="evidence" value="ECO:0007669"/>
    <property type="project" value="UniProtKB-UniRule"/>
</dbReference>
<dbReference type="CDD" id="cd16913">
    <property type="entry name" value="YkuD_like"/>
    <property type="match status" value="1"/>
</dbReference>
<keyword evidence="4" id="KW-0573">Peptidoglycan synthesis</keyword>
<feature type="active site" description="Nucleophile" evidence="4">
    <location>
        <position position="124"/>
    </location>
</feature>
<dbReference type="InterPro" id="IPR005490">
    <property type="entry name" value="LD_TPept_cat_dom"/>
</dbReference>
<keyword evidence="5" id="KW-0732">Signal</keyword>
<dbReference type="InterPro" id="IPR050979">
    <property type="entry name" value="LD-transpeptidase"/>
</dbReference>
<evidence type="ECO:0000256" key="5">
    <source>
        <dbReference type="SAM" id="SignalP"/>
    </source>
</evidence>
<evidence type="ECO:0000313" key="7">
    <source>
        <dbReference type="EMBL" id="MBV7276504.1"/>
    </source>
</evidence>
<evidence type="ECO:0000256" key="2">
    <source>
        <dbReference type="ARBA" id="ARBA00022676"/>
    </source>
</evidence>
<comment type="similarity">
    <text evidence="1">Belongs to the YkuD family.</text>
</comment>
<keyword evidence="4" id="KW-0961">Cell wall biogenesis/degradation</keyword>
<evidence type="ECO:0000259" key="6">
    <source>
        <dbReference type="PROSITE" id="PS52029"/>
    </source>
</evidence>
<dbReference type="InterPro" id="IPR002477">
    <property type="entry name" value="Peptidoglycan-bd-like"/>
</dbReference>
<keyword evidence="8" id="KW-1185">Reference proteome</keyword>
<keyword evidence="2" id="KW-0328">Glycosyltransferase</keyword>
<feature type="chain" id="PRO_5036932224" evidence="5">
    <location>
        <begin position="26"/>
        <end position="229"/>
    </location>
</feature>
<dbReference type="GO" id="GO:0005576">
    <property type="term" value="C:extracellular region"/>
    <property type="evidence" value="ECO:0007669"/>
    <property type="project" value="TreeGrafter"/>
</dbReference>
<evidence type="ECO:0000256" key="4">
    <source>
        <dbReference type="PROSITE-ProRule" id="PRU01373"/>
    </source>
</evidence>
<dbReference type="GO" id="GO:0071972">
    <property type="term" value="F:peptidoglycan L,D-transpeptidase activity"/>
    <property type="evidence" value="ECO:0007669"/>
    <property type="project" value="TreeGrafter"/>
</dbReference>
<feature type="domain" description="L,D-TPase catalytic" evidence="6">
    <location>
        <begin position="37"/>
        <end position="148"/>
    </location>
</feature>
<sequence>MKRFKSLIITLILCLNCFSSIDVIASEQLTLPKNNKYDILVDLTELKLYLLNADTHEVVKNYPIAGGKESTPSPLGTWIIINKESGWGKGFGTRWMQLNIPWGKYGIHGTNKPLSIGSPDSMGCIRMLNNDVEDLYRLVNTGTIVVIYGGPYGMSYNKFRTLNPGDRGRDVFEVQLKLKQLGYYNSSLDGVYGDNMKSSIIKFRKNNKLPITHSIDKGFYNSIGMNPFE</sequence>
<dbReference type="GO" id="GO:0008360">
    <property type="term" value="P:regulation of cell shape"/>
    <property type="evidence" value="ECO:0007669"/>
    <property type="project" value="UniProtKB-UniRule"/>
</dbReference>
<dbReference type="PANTHER" id="PTHR30582:SF24">
    <property type="entry name" value="L,D-TRANSPEPTIDASE ERFK_SRFK-RELATED"/>
    <property type="match status" value="1"/>
</dbReference>
<evidence type="ECO:0000256" key="1">
    <source>
        <dbReference type="ARBA" id="ARBA00005992"/>
    </source>
</evidence>
<dbReference type="PANTHER" id="PTHR30582">
    <property type="entry name" value="L,D-TRANSPEPTIDASE"/>
    <property type="match status" value="1"/>
</dbReference>
<dbReference type="GO" id="GO:0016757">
    <property type="term" value="F:glycosyltransferase activity"/>
    <property type="evidence" value="ECO:0007669"/>
    <property type="project" value="UniProtKB-KW"/>
</dbReference>
<protein>
    <submittedName>
        <fullName evidence="7">L,D-transpeptidase family protein</fullName>
    </submittedName>
</protein>
<accession>A0A949TPB2</accession>
<keyword evidence="3" id="KW-0378">Hydrolase</keyword>
<comment type="caution">
    <text evidence="7">The sequence shown here is derived from an EMBL/GenBank/DDBJ whole genome shotgun (WGS) entry which is preliminary data.</text>
</comment>
<dbReference type="Pfam" id="PF01471">
    <property type="entry name" value="PG_binding_1"/>
    <property type="match status" value="1"/>
</dbReference>
<dbReference type="EMBL" id="JAEEGC010000181">
    <property type="protein sequence ID" value="MBV7276504.1"/>
    <property type="molecule type" value="Genomic_DNA"/>
</dbReference>
<evidence type="ECO:0000313" key="8">
    <source>
        <dbReference type="Proteomes" id="UP000694308"/>
    </source>
</evidence>
<keyword evidence="4" id="KW-0133">Cell shape</keyword>
<keyword evidence="2" id="KW-0808">Transferase</keyword>
<dbReference type="PROSITE" id="PS52029">
    <property type="entry name" value="LD_TPASE"/>
    <property type="match status" value="1"/>
</dbReference>
<organism evidence="7 8">
    <name type="scientific">Clostridium thailandense</name>
    <dbReference type="NCBI Taxonomy" id="2794346"/>
    <lineage>
        <taxon>Bacteria</taxon>
        <taxon>Bacillati</taxon>
        <taxon>Bacillota</taxon>
        <taxon>Clostridia</taxon>
        <taxon>Eubacteriales</taxon>
        <taxon>Clostridiaceae</taxon>
        <taxon>Clostridium</taxon>
    </lineage>
</organism>
<dbReference type="Proteomes" id="UP000694308">
    <property type="component" value="Unassembled WGS sequence"/>
</dbReference>
<feature type="signal peptide" evidence="5">
    <location>
        <begin position="1"/>
        <end position="25"/>
    </location>
</feature>
<reference evidence="7" key="1">
    <citation type="submission" date="2020-12" db="EMBL/GenBank/DDBJ databases">
        <title>Clostridium thailandense sp. nov., a novel acetogenic bacterium isolated from peat land soil in Thailand.</title>
        <authorList>
            <person name="Chaikitkaew S."/>
            <person name="Birkeland N.K."/>
        </authorList>
    </citation>
    <scope>NUCLEOTIDE SEQUENCE</scope>
    <source>
        <strain evidence="7">PL3</strain>
    </source>
</reference>
<feature type="active site" description="Proton donor/acceptor" evidence="4">
    <location>
        <position position="108"/>
    </location>
</feature>
<proteinExistence type="inferred from homology"/>
<comment type="pathway">
    <text evidence="4">Cell wall biogenesis; peptidoglycan biosynthesis.</text>
</comment>
<dbReference type="RefSeq" id="WP_218323586.1">
    <property type="nucleotide sequence ID" value="NZ_JAEEGC010000181.1"/>
</dbReference>
<dbReference type="AlphaFoldDB" id="A0A949TPB2"/>